<evidence type="ECO:0000313" key="1">
    <source>
        <dbReference type="EMBL" id="KRO47783.1"/>
    </source>
</evidence>
<accession>A0A0R2QBQ8</accession>
<sequence>MIGREAHRLDALAPRVIYDIDEATSFVADRLPSESQARLTYAELRKMLAMHMAWLESKGLQPQDVTDRRQDITESVIIAEDELTAYLLGKAAEA</sequence>
<name>A0A0R2QBQ8_9ACTN</name>
<protein>
    <submittedName>
        <fullName evidence="1">Uncharacterized protein</fullName>
    </submittedName>
</protein>
<gene>
    <name evidence="1" type="ORF">ABR75_00900</name>
</gene>
<dbReference type="EMBL" id="LIBJ01000131">
    <property type="protein sequence ID" value="KRO47783.1"/>
    <property type="molecule type" value="Genomic_DNA"/>
</dbReference>
<evidence type="ECO:0000313" key="2">
    <source>
        <dbReference type="Proteomes" id="UP000051017"/>
    </source>
</evidence>
<feature type="non-terminal residue" evidence="1">
    <location>
        <position position="94"/>
    </location>
</feature>
<organism evidence="1 2">
    <name type="scientific">Acidimicrobiia bacterium BACL6 MAG-120924-bin43</name>
    <dbReference type="NCBI Taxonomy" id="1655583"/>
    <lineage>
        <taxon>Bacteria</taxon>
        <taxon>Bacillati</taxon>
        <taxon>Actinomycetota</taxon>
        <taxon>Acidimicrobiia</taxon>
        <taxon>acIV cluster</taxon>
    </lineage>
</organism>
<reference evidence="1 2" key="1">
    <citation type="submission" date="2015-10" db="EMBL/GenBank/DDBJ databases">
        <title>Metagenome-Assembled Genomes uncover a global brackish microbiome.</title>
        <authorList>
            <person name="Hugerth L.W."/>
            <person name="Larsson J."/>
            <person name="Alneberg J."/>
            <person name="Lindh M.V."/>
            <person name="Legrand C."/>
            <person name="Pinhassi J."/>
            <person name="Andersson A.F."/>
        </authorList>
    </citation>
    <scope>NUCLEOTIDE SEQUENCE [LARGE SCALE GENOMIC DNA]</scope>
    <source>
        <strain evidence="1">BACL6 MAG-120924-bin43</strain>
    </source>
</reference>
<comment type="caution">
    <text evidence="1">The sequence shown here is derived from an EMBL/GenBank/DDBJ whole genome shotgun (WGS) entry which is preliminary data.</text>
</comment>
<dbReference type="AlphaFoldDB" id="A0A0R2QBQ8"/>
<dbReference type="Proteomes" id="UP000051017">
    <property type="component" value="Unassembled WGS sequence"/>
</dbReference>
<proteinExistence type="predicted"/>